<dbReference type="Proteomes" id="UP001183610">
    <property type="component" value="Unassembled WGS sequence"/>
</dbReference>
<dbReference type="SUPFAM" id="SSF46785">
    <property type="entry name" value="Winged helix' DNA-binding domain"/>
    <property type="match status" value="1"/>
</dbReference>
<reference evidence="7" key="1">
    <citation type="submission" date="2023-07" db="EMBL/GenBank/DDBJ databases">
        <title>30 novel species of actinomycetes from the DSMZ collection.</title>
        <authorList>
            <person name="Nouioui I."/>
        </authorList>
    </citation>
    <scope>NUCLEOTIDE SEQUENCE [LARGE SCALE GENOMIC DNA]</scope>
    <source>
        <strain evidence="7">DSM 41979</strain>
    </source>
</reference>
<keyword evidence="1" id="KW-0805">Transcription regulation</keyword>
<keyword evidence="7" id="KW-1185">Reference proteome</keyword>
<organism evidence="6 7">
    <name type="scientific">Streptomyces evansiae</name>
    <dbReference type="NCBI Taxonomy" id="3075535"/>
    <lineage>
        <taxon>Bacteria</taxon>
        <taxon>Bacillati</taxon>
        <taxon>Actinomycetota</taxon>
        <taxon>Actinomycetes</taxon>
        <taxon>Kitasatosporales</taxon>
        <taxon>Streptomycetaceae</taxon>
        <taxon>Streptomyces</taxon>
    </lineage>
</organism>
<dbReference type="PANTHER" id="PTHR44846:SF17">
    <property type="entry name" value="GNTR-FAMILY TRANSCRIPTIONAL REGULATOR"/>
    <property type="match status" value="1"/>
</dbReference>
<feature type="domain" description="HTH gntR-type" evidence="5">
    <location>
        <begin position="3"/>
        <end position="71"/>
    </location>
</feature>
<dbReference type="RefSeq" id="WP_010275215.1">
    <property type="nucleotide sequence ID" value="NZ_JAVRET010000093.1"/>
</dbReference>
<dbReference type="InterPro" id="IPR028978">
    <property type="entry name" value="Chorismate_lyase_/UTRA_dom_sf"/>
</dbReference>
<gene>
    <name evidence="6" type="ORF">RM698_27220</name>
</gene>
<dbReference type="SUPFAM" id="SSF64288">
    <property type="entry name" value="Chorismate lyase-like"/>
    <property type="match status" value="1"/>
</dbReference>
<evidence type="ECO:0000256" key="4">
    <source>
        <dbReference type="SAM" id="MobiDB-lite"/>
    </source>
</evidence>
<name>A0ABU2RBL8_9ACTN</name>
<keyword evidence="3" id="KW-0804">Transcription</keyword>
<dbReference type="InterPro" id="IPR000524">
    <property type="entry name" value="Tscrpt_reg_HTH_GntR"/>
</dbReference>
<dbReference type="EMBL" id="JAVRET010000093">
    <property type="protein sequence ID" value="MDT0412724.1"/>
    <property type="molecule type" value="Genomic_DNA"/>
</dbReference>
<dbReference type="Gene3D" id="1.10.10.10">
    <property type="entry name" value="Winged helix-like DNA-binding domain superfamily/Winged helix DNA-binding domain"/>
    <property type="match status" value="1"/>
</dbReference>
<evidence type="ECO:0000259" key="5">
    <source>
        <dbReference type="PROSITE" id="PS50949"/>
    </source>
</evidence>
<protein>
    <submittedName>
        <fullName evidence="6">GntR family transcriptional regulator</fullName>
    </submittedName>
</protein>
<comment type="caution">
    <text evidence="6">The sequence shown here is derived from an EMBL/GenBank/DDBJ whole genome shotgun (WGS) entry which is preliminary data.</text>
</comment>
<evidence type="ECO:0000313" key="7">
    <source>
        <dbReference type="Proteomes" id="UP001183610"/>
    </source>
</evidence>
<dbReference type="InterPro" id="IPR036388">
    <property type="entry name" value="WH-like_DNA-bd_sf"/>
</dbReference>
<dbReference type="SMART" id="SM00345">
    <property type="entry name" value="HTH_GNTR"/>
    <property type="match status" value="1"/>
</dbReference>
<keyword evidence="2" id="KW-0238">DNA-binding</keyword>
<dbReference type="InterPro" id="IPR011663">
    <property type="entry name" value="UTRA"/>
</dbReference>
<evidence type="ECO:0000256" key="1">
    <source>
        <dbReference type="ARBA" id="ARBA00023015"/>
    </source>
</evidence>
<proteinExistence type="predicted"/>
<dbReference type="Pfam" id="PF07702">
    <property type="entry name" value="UTRA"/>
    <property type="match status" value="1"/>
</dbReference>
<dbReference type="PROSITE" id="PS50949">
    <property type="entry name" value="HTH_GNTR"/>
    <property type="match status" value="1"/>
</dbReference>
<accession>A0ABU2RBL8</accession>
<dbReference type="Gene3D" id="3.40.1410.10">
    <property type="entry name" value="Chorismate lyase-like"/>
    <property type="match status" value="1"/>
</dbReference>
<dbReference type="Pfam" id="PF00392">
    <property type="entry name" value="GntR"/>
    <property type="match status" value="1"/>
</dbReference>
<dbReference type="InterPro" id="IPR050679">
    <property type="entry name" value="Bact_HTH_transcr_reg"/>
</dbReference>
<evidence type="ECO:0000256" key="3">
    <source>
        <dbReference type="ARBA" id="ARBA00023163"/>
    </source>
</evidence>
<dbReference type="InterPro" id="IPR036390">
    <property type="entry name" value="WH_DNA-bd_sf"/>
</dbReference>
<evidence type="ECO:0000313" key="6">
    <source>
        <dbReference type="EMBL" id="MDT0412724.1"/>
    </source>
</evidence>
<evidence type="ECO:0000256" key="2">
    <source>
        <dbReference type="ARBA" id="ARBA00023125"/>
    </source>
</evidence>
<sequence>MTTGTVAAMVEDLRHRIEDGRLEAGAQLPATSELVQTYGLSSNAVWRGIALLKASGHLTGRQGKGVYVTTPAGSPSEIPAPRPAPTASPGDDRDGGEEALLLEAGAGLVEGQVARLLGVAPGTPVHTRRYLISRGGAPYALRALAYPPFVLAAVPEAASTASLSGELRRLIGERLGSEPADAVVELSSRHPTGLEKHLLELHEPDAVVSHRVRTLLLADERPLLAETTITSGTHALRRTLPAAQAGEAE</sequence>
<feature type="region of interest" description="Disordered" evidence="4">
    <location>
        <begin position="70"/>
        <end position="96"/>
    </location>
</feature>
<dbReference type="PANTHER" id="PTHR44846">
    <property type="entry name" value="MANNOSYL-D-GLYCERATE TRANSPORT/METABOLISM SYSTEM REPRESSOR MNGR-RELATED"/>
    <property type="match status" value="1"/>
</dbReference>